<proteinExistence type="predicted"/>
<keyword evidence="2" id="KW-1185">Reference proteome</keyword>
<reference evidence="1 2" key="1">
    <citation type="submission" date="2021-03" db="EMBL/GenBank/DDBJ databases">
        <title>Genomic Encyclopedia of Type Strains, Phase IV (KMG-IV): sequencing the most valuable type-strain genomes for metagenomic binning, comparative biology and taxonomic classification.</title>
        <authorList>
            <person name="Goeker M."/>
        </authorList>
    </citation>
    <scope>NUCLEOTIDE SEQUENCE [LARGE SCALE GENOMIC DNA]</scope>
    <source>
        <strain evidence="1 2">DSM 24004</strain>
    </source>
</reference>
<name>A0ABS4GFV9_9FIRM</name>
<sequence>MMEKYDDIINLPHHVSATHPHMPAIDRAAQFSPFAALTGYDAAIKETARLTDERVELDKYMKDVLRDRLQIIVDQLKEHPEIAITYFSQMKRKMVVAMLLL</sequence>
<dbReference type="Proteomes" id="UP001519342">
    <property type="component" value="Unassembled WGS sequence"/>
</dbReference>
<dbReference type="EMBL" id="JAGGKS010000007">
    <property type="protein sequence ID" value="MBP1926579.1"/>
    <property type="molecule type" value="Genomic_DNA"/>
</dbReference>
<organism evidence="1 2">
    <name type="scientific">Sedimentibacter acidaminivorans</name>
    <dbReference type="NCBI Taxonomy" id="913099"/>
    <lineage>
        <taxon>Bacteria</taxon>
        <taxon>Bacillati</taxon>
        <taxon>Bacillota</taxon>
        <taxon>Tissierellia</taxon>
        <taxon>Sedimentibacter</taxon>
    </lineage>
</organism>
<gene>
    <name evidence="1" type="ORF">J2Z76_002448</name>
</gene>
<comment type="caution">
    <text evidence="1">The sequence shown here is derived from an EMBL/GenBank/DDBJ whole genome shotgun (WGS) entry which is preliminary data.</text>
</comment>
<evidence type="ECO:0000313" key="1">
    <source>
        <dbReference type="EMBL" id="MBP1926579.1"/>
    </source>
</evidence>
<evidence type="ECO:0000313" key="2">
    <source>
        <dbReference type="Proteomes" id="UP001519342"/>
    </source>
</evidence>
<protein>
    <submittedName>
        <fullName evidence="1">Uncharacterized protein</fullName>
    </submittedName>
</protein>
<accession>A0ABS4GFV9</accession>